<feature type="region of interest" description="Disordered" evidence="1">
    <location>
        <begin position="317"/>
        <end position="354"/>
    </location>
</feature>
<dbReference type="SMART" id="SM00343">
    <property type="entry name" value="ZnF_C2HC"/>
    <property type="match status" value="2"/>
</dbReference>
<accession>A0A6G0W5H8</accession>
<feature type="compositionally biased region" description="Polar residues" evidence="1">
    <location>
        <begin position="321"/>
        <end position="354"/>
    </location>
</feature>
<comment type="caution">
    <text evidence="3">The sequence shown here is derived from an EMBL/GenBank/DDBJ whole genome shotgun (WGS) entry which is preliminary data.</text>
</comment>
<dbReference type="OrthoDB" id="6622160at2759"/>
<dbReference type="EMBL" id="VUJU01009104">
    <property type="protein sequence ID" value="KAF0722014.1"/>
    <property type="molecule type" value="Genomic_DNA"/>
</dbReference>
<dbReference type="PANTHER" id="PTHR33223">
    <property type="entry name" value="CCHC-TYPE DOMAIN-CONTAINING PROTEIN"/>
    <property type="match status" value="1"/>
</dbReference>
<feature type="domain" description="CCHC-type" evidence="2">
    <location>
        <begin position="368"/>
        <end position="384"/>
    </location>
</feature>
<dbReference type="Pfam" id="PF03732">
    <property type="entry name" value="Retrotrans_gag"/>
    <property type="match status" value="1"/>
</dbReference>
<dbReference type="AlphaFoldDB" id="A0A6G0W5H8"/>
<dbReference type="Proteomes" id="UP000478052">
    <property type="component" value="Unassembled WGS sequence"/>
</dbReference>
<dbReference type="GO" id="GO:0003676">
    <property type="term" value="F:nucleic acid binding"/>
    <property type="evidence" value="ECO:0007669"/>
    <property type="project" value="InterPro"/>
</dbReference>
<dbReference type="InterPro" id="IPR005162">
    <property type="entry name" value="Retrotrans_gag_dom"/>
</dbReference>
<keyword evidence="4" id="KW-1185">Reference proteome</keyword>
<keyword evidence="3" id="KW-0808">Transferase</keyword>
<gene>
    <name evidence="3" type="ORF">FWK35_00035664</name>
</gene>
<dbReference type="GO" id="GO:0008270">
    <property type="term" value="F:zinc ion binding"/>
    <property type="evidence" value="ECO:0007669"/>
    <property type="project" value="InterPro"/>
</dbReference>
<sequence length="414" mass="47686">MTNSNGTVDDQIIDSDNTVCILLATGVNKLNKPQLISELNKRGLIDTGLVPELKTRLLKYLNGESLPTDFSAFEEHNFDPIINVGKINRMDTRKPYFDPGRFSGAISENIDSFLKKFNRAASINGWTSEDKSQYIAACLEGSALTFFENSEDNVLVKTKWEDLEHKLRSEFEPIAQTDMLRILLGKRKQLDDEQTTSYINDAESLCKRVDPLMPQPEMVRNIIKGLKPTVARYIGILENNNITDLKANIRKFEMVEFMITGEQTKAPSEIKNSIFKDQLNNITVQLAENIKLMNDNNLQTQQTLTKLNNDIEKNNYKQFKPNKQPSQQKTHNNSQQNKQFYNTQNSNNNQMPQPIKQYSSQNLQERKKCDNCKLNNHETKDCRFPKNPTRCQLCDKLGHMAKNCWEYFPQSKNQ</sequence>
<reference evidence="3 4" key="1">
    <citation type="submission" date="2019-08" db="EMBL/GenBank/DDBJ databases">
        <title>Whole genome of Aphis craccivora.</title>
        <authorList>
            <person name="Voronova N.V."/>
            <person name="Shulinski R.S."/>
            <person name="Bandarenka Y.V."/>
            <person name="Zhorov D.G."/>
            <person name="Warner D."/>
        </authorList>
    </citation>
    <scope>NUCLEOTIDE SEQUENCE [LARGE SCALE GENOMIC DNA]</scope>
    <source>
        <strain evidence="3">180601</strain>
        <tissue evidence="3">Whole Body</tissue>
    </source>
</reference>
<evidence type="ECO:0000259" key="2">
    <source>
        <dbReference type="SMART" id="SM00343"/>
    </source>
</evidence>
<evidence type="ECO:0000313" key="4">
    <source>
        <dbReference type="Proteomes" id="UP000478052"/>
    </source>
</evidence>
<dbReference type="GO" id="GO:0016301">
    <property type="term" value="F:kinase activity"/>
    <property type="evidence" value="ECO:0007669"/>
    <property type="project" value="UniProtKB-KW"/>
</dbReference>
<proteinExistence type="predicted"/>
<dbReference type="InterPro" id="IPR036875">
    <property type="entry name" value="Znf_CCHC_sf"/>
</dbReference>
<evidence type="ECO:0000256" key="1">
    <source>
        <dbReference type="SAM" id="MobiDB-lite"/>
    </source>
</evidence>
<feature type="domain" description="CCHC-type" evidence="2">
    <location>
        <begin position="390"/>
        <end position="406"/>
    </location>
</feature>
<dbReference type="PANTHER" id="PTHR33223:SF6">
    <property type="entry name" value="CCHC-TYPE DOMAIN-CONTAINING PROTEIN"/>
    <property type="match status" value="1"/>
</dbReference>
<keyword evidence="3" id="KW-0418">Kinase</keyword>
<dbReference type="SUPFAM" id="SSF57756">
    <property type="entry name" value="Retrovirus zinc finger-like domains"/>
    <property type="match status" value="1"/>
</dbReference>
<dbReference type="InterPro" id="IPR001878">
    <property type="entry name" value="Znf_CCHC"/>
</dbReference>
<organism evidence="3 4">
    <name type="scientific">Aphis craccivora</name>
    <name type="common">Cowpea aphid</name>
    <dbReference type="NCBI Taxonomy" id="307492"/>
    <lineage>
        <taxon>Eukaryota</taxon>
        <taxon>Metazoa</taxon>
        <taxon>Ecdysozoa</taxon>
        <taxon>Arthropoda</taxon>
        <taxon>Hexapoda</taxon>
        <taxon>Insecta</taxon>
        <taxon>Pterygota</taxon>
        <taxon>Neoptera</taxon>
        <taxon>Paraneoptera</taxon>
        <taxon>Hemiptera</taxon>
        <taxon>Sternorrhyncha</taxon>
        <taxon>Aphidomorpha</taxon>
        <taxon>Aphidoidea</taxon>
        <taxon>Aphididae</taxon>
        <taxon>Aphidini</taxon>
        <taxon>Aphis</taxon>
        <taxon>Aphis</taxon>
    </lineage>
</organism>
<dbReference type="Gene3D" id="4.10.60.10">
    <property type="entry name" value="Zinc finger, CCHC-type"/>
    <property type="match status" value="1"/>
</dbReference>
<evidence type="ECO:0000313" key="3">
    <source>
        <dbReference type="EMBL" id="KAF0722014.1"/>
    </source>
</evidence>
<protein>
    <submittedName>
        <fullName evidence="3">Putative serine/threonine-protein kinase clkA</fullName>
    </submittedName>
</protein>
<name>A0A6G0W5H8_APHCR</name>